<feature type="transmembrane region" description="Helical" evidence="6">
    <location>
        <begin position="21"/>
        <end position="43"/>
    </location>
</feature>
<feature type="transmembrane region" description="Helical" evidence="6">
    <location>
        <begin position="223"/>
        <end position="247"/>
    </location>
</feature>
<proteinExistence type="inferred from homology"/>
<dbReference type="Pfam" id="PF06965">
    <property type="entry name" value="Na_H_antiport_1"/>
    <property type="match status" value="1"/>
</dbReference>
<comment type="subcellular location">
    <subcellularLocation>
        <location evidence="1">Cell inner membrane</location>
        <topology evidence="1">Multi-pass membrane protein</topology>
    </subcellularLocation>
    <subcellularLocation>
        <location evidence="6">Cell membrane</location>
        <topology evidence="6">Multi-pass membrane protein</topology>
    </subcellularLocation>
</comment>
<feature type="transmembrane region" description="Helical" evidence="6">
    <location>
        <begin position="305"/>
        <end position="326"/>
    </location>
</feature>
<dbReference type="OrthoDB" id="9808135at2"/>
<keyword evidence="5 6" id="KW-0472">Membrane</keyword>
<feature type="transmembrane region" description="Helical" evidence="6">
    <location>
        <begin position="412"/>
        <end position="429"/>
    </location>
</feature>
<feature type="transmembrane region" description="Helical" evidence="6">
    <location>
        <begin position="193"/>
        <end position="211"/>
    </location>
</feature>
<organism evidence="7 8">
    <name type="scientific">Hymenobacter psychrophilus</name>
    <dbReference type="NCBI Taxonomy" id="651662"/>
    <lineage>
        <taxon>Bacteria</taxon>
        <taxon>Pseudomonadati</taxon>
        <taxon>Bacteroidota</taxon>
        <taxon>Cytophagia</taxon>
        <taxon>Cytophagales</taxon>
        <taxon>Hymenobacteraceae</taxon>
        <taxon>Hymenobacter</taxon>
    </lineage>
</organism>
<evidence type="ECO:0000256" key="3">
    <source>
        <dbReference type="ARBA" id="ARBA00022692"/>
    </source>
</evidence>
<evidence type="ECO:0000313" key="8">
    <source>
        <dbReference type="Proteomes" id="UP000199249"/>
    </source>
</evidence>
<dbReference type="GO" id="GO:0005886">
    <property type="term" value="C:plasma membrane"/>
    <property type="evidence" value="ECO:0007669"/>
    <property type="project" value="UniProtKB-SubCell"/>
</dbReference>
<dbReference type="PANTHER" id="PTHR30341">
    <property type="entry name" value="SODIUM ION/PROTON ANTIPORTER NHAA-RELATED"/>
    <property type="match status" value="1"/>
</dbReference>
<dbReference type="STRING" id="651662.SAMN04488069_105110"/>
<keyword evidence="6" id="KW-0050">Antiport</keyword>
<evidence type="ECO:0000256" key="5">
    <source>
        <dbReference type="ARBA" id="ARBA00023136"/>
    </source>
</evidence>
<name>A0A1H3GPS4_9BACT</name>
<dbReference type="NCBIfam" id="TIGR00773">
    <property type="entry name" value="NhaA"/>
    <property type="match status" value="1"/>
</dbReference>
<keyword evidence="6" id="KW-0915">Sodium</keyword>
<keyword evidence="8" id="KW-1185">Reference proteome</keyword>
<dbReference type="EMBL" id="FNOV01000005">
    <property type="protein sequence ID" value="SDY05040.1"/>
    <property type="molecule type" value="Genomic_DNA"/>
</dbReference>
<keyword evidence="4 6" id="KW-1133">Transmembrane helix</keyword>
<feature type="transmembrane region" description="Helical" evidence="6">
    <location>
        <begin position="378"/>
        <end position="400"/>
    </location>
</feature>
<reference evidence="8" key="1">
    <citation type="submission" date="2016-10" db="EMBL/GenBank/DDBJ databases">
        <authorList>
            <person name="Varghese N."/>
            <person name="Submissions S."/>
        </authorList>
    </citation>
    <scope>NUCLEOTIDE SEQUENCE [LARGE SCALE GENOMIC DNA]</scope>
    <source>
        <strain evidence="8">CGMCC 1.8975</strain>
    </source>
</reference>
<dbReference type="HAMAP" id="MF_01844">
    <property type="entry name" value="NhaA"/>
    <property type="match status" value="1"/>
</dbReference>
<evidence type="ECO:0000313" key="7">
    <source>
        <dbReference type="EMBL" id="SDY05040.1"/>
    </source>
</evidence>
<keyword evidence="6" id="KW-0739">Sodium transport</keyword>
<keyword evidence="6" id="KW-0813">Transport</keyword>
<feature type="transmembrane region" description="Helical" evidence="6">
    <location>
        <begin position="107"/>
        <end position="126"/>
    </location>
</feature>
<evidence type="ECO:0000256" key="4">
    <source>
        <dbReference type="ARBA" id="ARBA00022989"/>
    </source>
</evidence>
<evidence type="ECO:0000256" key="6">
    <source>
        <dbReference type="HAMAP-Rule" id="MF_01844"/>
    </source>
</evidence>
<feature type="transmembrane region" description="Helical" evidence="6">
    <location>
        <begin position="166"/>
        <end position="187"/>
    </location>
</feature>
<feature type="transmembrane region" description="Helical" evidence="6">
    <location>
        <begin position="338"/>
        <end position="358"/>
    </location>
</feature>
<comment type="function">
    <text evidence="6">Na(+)/H(+) antiporter that extrudes sodium in exchange for external protons.</text>
</comment>
<dbReference type="AlphaFoldDB" id="A0A1H3GPS4"/>
<sequence length="445" mass="48118">MAVSKIVRPLVRPFAEFFRREAAGGIMLMVSAVLALILANINWGPAQLFPGLWDKHLNFSLNGYGLDLSLLHWINDGLMSIFFLIVGLEIKRELLEGELSDRRQATLPIAAAIGGMIVPALVYFLINRGQPAANAWGIPMATDIAFALAVLQLLGPRVPLGLKIFLTALAIVDDLGAVLVIAGYYTTNLHLNYLYLALGVWALLMNLNFLGIRSLVVYLPLGVLLWFFMHESGVHATLAGVMLALTIPSRIGLAKPDLLLMLNSRLSMLQDEVHGADANPRIISEELEYLSDDISSPAQKLEQRLHSVVAFVIIPLFAFANTSLPIDASVFRELLTPLGLGIILGLTVGKPLGIGAMSWLSIRLGWASLPAGVTWRHIWGAGLLGGIGFTMSLFITLLALGEHSAGEPVAKLAILTASFISGTLGFLLLRTMPLPEEVVSVDVTR</sequence>
<comment type="similarity">
    <text evidence="6">Belongs to the NhaA Na(+)/H(+) (TC 2.A.33) antiporter family.</text>
</comment>
<dbReference type="PANTHER" id="PTHR30341:SF0">
    <property type="entry name" value="NA(+)_H(+) ANTIPORTER NHAA"/>
    <property type="match status" value="1"/>
</dbReference>
<dbReference type="Proteomes" id="UP000199249">
    <property type="component" value="Unassembled WGS sequence"/>
</dbReference>
<keyword evidence="6" id="KW-0406">Ion transport</keyword>
<dbReference type="RefSeq" id="WP_092739139.1">
    <property type="nucleotide sequence ID" value="NZ_FNOV01000005.1"/>
</dbReference>
<dbReference type="GO" id="GO:0015385">
    <property type="term" value="F:sodium:proton antiporter activity"/>
    <property type="evidence" value="ECO:0007669"/>
    <property type="project" value="UniProtKB-UniRule"/>
</dbReference>
<keyword evidence="2 6" id="KW-1003">Cell membrane</keyword>
<dbReference type="GO" id="GO:0006885">
    <property type="term" value="P:regulation of pH"/>
    <property type="evidence" value="ECO:0007669"/>
    <property type="project" value="UniProtKB-UniRule"/>
</dbReference>
<comment type="catalytic activity">
    <reaction evidence="6">
        <text>Na(+)(in) + 2 H(+)(out) = Na(+)(out) + 2 H(+)(in)</text>
        <dbReference type="Rhea" id="RHEA:29251"/>
        <dbReference type="ChEBI" id="CHEBI:15378"/>
        <dbReference type="ChEBI" id="CHEBI:29101"/>
    </reaction>
</comment>
<evidence type="ECO:0000256" key="2">
    <source>
        <dbReference type="ARBA" id="ARBA00022475"/>
    </source>
</evidence>
<gene>
    <name evidence="6" type="primary">nhaA</name>
    <name evidence="7" type="ORF">SAMN04488069_105110</name>
</gene>
<dbReference type="InterPro" id="IPR023171">
    <property type="entry name" value="Na/H_antiporter_dom_sf"/>
</dbReference>
<dbReference type="Gene3D" id="1.20.1530.10">
    <property type="entry name" value="Na+/H+ antiporter like domain"/>
    <property type="match status" value="1"/>
</dbReference>
<feature type="transmembrane region" description="Helical" evidence="6">
    <location>
        <begin position="132"/>
        <end position="154"/>
    </location>
</feature>
<dbReference type="InterPro" id="IPR004670">
    <property type="entry name" value="NhaA"/>
</dbReference>
<protein>
    <recommendedName>
        <fullName evidence="6">Na(+)/H(+) antiporter NhaA</fullName>
    </recommendedName>
    <alternativeName>
        <fullName evidence="6">Sodium/proton antiporter NhaA</fullName>
    </alternativeName>
</protein>
<keyword evidence="3 6" id="KW-0812">Transmembrane</keyword>
<evidence type="ECO:0000256" key="1">
    <source>
        <dbReference type="ARBA" id="ARBA00004429"/>
    </source>
</evidence>
<accession>A0A1H3GPS4</accession>